<dbReference type="PROSITE" id="PS50110">
    <property type="entry name" value="RESPONSE_REGULATORY"/>
    <property type="match status" value="1"/>
</dbReference>
<dbReference type="AlphaFoldDB" id="A0A158CUS1"/>
<sequence>MPLCDGFAVAAAMRESACFAAVPIIGYSSLNEAEVVERGKQAQIDAFCRKGNTLHCLFELIEFMAPVGPAGT</sequence>
<dbReference type="Gene3D" id="3.40.50.2300">
    <property type="match status" value="1"/>
</dbReference>
<dbReference type="GO" id="GO:0000160">
    <property type="term" value="P:phosphorelay signal transduction system"/>
    <property type="evidence" value="ECO:0007669"/>
    <property type="project" value="InterPro"/>
</dbReference>
<dbReference type="Proteomes" id="UP000054903">
    <property type="component" value="Unassembled WGS sequence"/>
</dbReference>
<comment type="caution">
    <text evidence="3">The sequence shown here is derived from an EMBL/GenBank/DDBJ whole genome shotgun (WGS) entry which is preliminary data.</text>
</comment>
<evidence type="ECO:0000256" key="1">
    <source>
        <dbReference type="PROSITE-ProRule" id="PRU00169"/>
    </source>
</evidence>
<accession>A0A158CUS1</accession>
<keyword evidence="4" id="KW-1185">Reference proteome</keyword>
<proteinExistence type="predicted"/>
<reference evidence="3" key="1">
    <citation type="submission" date="2016-01" db="EMBL/GenBank/DDBJ databases">
        <authorList>
            <person name="Peeters C."/>
        </authorList>
    </citation>
    <scope>NUCLEOTIDE SEQUENCE</scope>
    <source>
        <strain evidence="3">LMG 29320</strain>
    </source>
</reference>
<dbReference type="InterPro" id="IPR011006">
    <property type="entry name" value="CheY-like_superfamily"/>
</dbReference>
<feature type="domain" description="Response regulatory" evidence="2">
    <location>
        <begin position="1"/>
        <end position="65"/>
    </location>
</feature>
<evidence type="ECO:0000259" key="2">
    <source>
        <dbReference type="PROSITE" id="PS50110"/>
    </source>
</evidence>
<dbReference type="EMBL" id="FCNX02000012">
    <property type="protein sequence ID" value="SAK86039.1"/>
    <property type="molecule type" value="Genomic_DNA"/>
</dbReference>
<name>A0A158CUS1_9BURK</name>
<protein>
    <recommendedName>
        <fullName evidence="2">Response regulatory domain-containing protein</fullName>
    </recommendedName>
</protein>
<evidence type="ECO:0000313" key="3">
    <source>
        <dbReference type="EMBL" id="SAK86039.1"/>
    </source>
</evidence>
<organism evidence="3 4">
    <name type="scientific">Caballeronia fortuita</name>
    <dbReference type="NCBI Taxonomy" id="1777138"/>
    <lineage>
        <taxon>Bacteria</taxon>
        <taxon>Pseudomonadati</taxon>
        <taxon>Pseudomonadota</taxon>
        <taxon>Betaproteobacteria</taxon>
        <taxon>Burkholderiales</taxon>
        <taxon>Burkholderiaceae</taxon>
        <taxon>Caballeronia</taxon>
    </lineage>
</organism>
<comment type="caution">
    <text evidence="1">Lacks conserved residue(s) required for the propagation of feature annotation.</text>
</comment>
<gene>
    <name evidence="3" type="ORF">AWB77_04559</name>
</gene>
<dbReference type="InterPro" id="IPR001789">
    <property type="entry name" value="Sig_transdc_resp-reg_receiver"/>
</dbReference>
<evidence type="ECO:0000313" key="4">
    <source>
        <dbReference type="Proteomes" id="UP000054903"/>
    </source>
</evidence>
<dbReference type="SUPFAM" id="SSF52172">
    <property type="entry name" value="CheY-like"/>
    <property type="match status" value="1"/>
</dbReference>